<accession>A0A378NA78</accession>
<evidence type="ECO:0000256" key="2">
    <source>
        <dbReference type="ARBA" id="ARBA00007942"/>
    </source>
</evidence>
<evidence type="ECO:0000256" key="7">
    <source>
        <dbReference type="SAM" id="Phobius"/>
    </source>
</evidence>
<dbReference type="CDD" id="cd06574">
    <property type="entry name" value="TM_PBP1_branched-chain-AA_like"/>
    <property type="match status" value="1"/>
</dbReference>
<keyword evidence="4 7" id="KW-0812">Transmembrane</keyword>
<dbReference type="Proteomes" id="UP000254031">
    <property type="component" value="Unassembled WGS sequence"/>
</dbReference>
<dbReference type="PANTHER" id="PTHR32196">
    <property type="entry name" value="ABC TRANSPORTER PERMEASE PROTEIN YPHD-RELATED-RELATED"/>
    <property type="match status" value="1"/>
</dbReference>
<evidence type="ECO:0000256" key="6">
    <source>
        <dbReference type="ARBA" id="ARBA00023136"/>
    </source>
</evidence>
<keyword evidence="5 7" id="KW-1133">Transmembrane helix</keyword>
<comment type="subcellular location">
    <subcellularLocation>
        <location evidence="1">Cell inner membrane</location>
        <topology evidence="1">Multi-pass membrane protein</topology>
    </subcellularLocation>
</comment>
<dbReference type="InterPro" id="IPR001851">
    <property type="entry name" value="ABC_transp_permease"/>
</dbReference>
<keyword evidence="6 7" id="KW-0472">Membrane</keyword>
<gene>
    <name evidence="8" type="ORF">NCTC9380_00597</name>
</gene>
<keyword evidence="3" id="KW-1003">Cell membrane</keyword>
<feature type="transmembrane region" description="Helical" evidence="7">
    <location>
        <begin position="231"/>
        <end position="252"/>
    </location>
</feature>
<proteinExistence type="inferred from homology"/>
<feature type="transmembrane region" description="Helical" evidence="7">
    <location>
        <begin position="109"/>
        <end position="134"/>
    </location>
</feature>
<evidence type="ECO:0000256" key="4">
    <source>
        <dbReference type="ARBA" id="ARBA00022692"/>
    </source>
</evidence>
<dbReference type="GO" id="GO:0022857">
    <property type="term" value="F:transmembrane transporter activity"/>
    <property type="evidence" value="ECO:0007669"/>
    <property type="project" value="InterPro"/>
</dbReference>
<feature type="transmembrane region" description="Helical" evidence="7">
    <location>
        <begin position="204"/>
        <end position="225"/>
    </location>
</feature>
<evidence type="ECO:0000256" key="1">
    <source>
        <dbReference type="ARBA" id="ARBA00004429"/>
    </source>
</evidence>
<evidence type="ECO:0000313" key="8">
    <source>
        <dbReference type="EMBL" id="STY65334.1"/>
    </source>
</evidence>
<feature type="transmembrane region" description="Helical" evidence="7">
    <location>
        <begin position="80"/>
        <end position="102"/>
    </location>
</feature>
<sequence length="320" mass="34195">MCDFINYNKQMDSLIHFLSAFLTNITWIGALELGLIYSLVALGVLISYKILDFPDLTADGSFPLGGAVCVISILNQVDPWLATLYGTLAGAVAGMVTASLHIGFKIEKLLASILMMIALYSINLRIMGMPNIAILGETTIYDVMPIESDLQLALVRLVMTLLVVIIVKGLFDLFFATEIGLAVRATGTNSRMAKAQGIAINKMTILGMAISNALIALGGALYVQSNGGVDISIGVGTIVIGLAAVIIGEAIFSVKRIIWLTFAVIIGSILYRFFIALALNNETLNGIGFGPQDLNLITALLVVIVLVVPRIKHKLLGKRG</sequence>
<protein>
    <submittedName>
        <fullName evidence="8">ABC-type uncharacterized transport system, permease component</fullName>
    </submittedName>
</protein>
<feature type="transmembrane region" description="Helical" evidence="7">
    <location>
        <begin position="259"/>
        <end position="279"/>
    </location>
</feature>
<dbReference type="EMBL" id="UGPL01000006">
    <property type="protein sequence ID" value="STY65334.1"/>
    <property type="molecule type" value="Genomic_DNA"/>
</dbReference>
<evidence type="ECO:0000256" key="5">
    <source>
        <dbReference type="ARBA" id="ARBA00022989"/>
    </source>
</evidence>
<organism evidence="8 9">
    <name type="scientific">Mannheimia haemolytica</name>
    <name type="common">Pasteurella haemolytica</name>
    <dbReference type="NCBI Taxonomy" id="75985"/>
    <lineage>
        <taxon>Bacteria</taxon>
        <taxon>Pseudomonadati</taxon>
        <taxon>Pseudomonadota</taxon>
        <taxon>Gammaproteobacteria</taxon>
        <taxon>Pasteurellales</taxon>
        <taxon>Pasteurellaceae</taxon>
        <taxon>Mannheimia</taxon>
    </lineage>
</organism>
<dbReference type="GO" id="GO:0005886">
    <property type="term" value="C:plasma membrane"/>
    <property type="evidence" value="ECO:0007669"/>
    <property type="project" value="UniProtKB-SubCell"/>
</dbReference>
<feature type="transmembrane region" description="Helical" evidence="7">
    <location>
        <begin position="154"/>
        <end position="183"/>
    </location>
</feature>
<evidence type="ECO:0000313" key="9">
    <source>
        <dbReference type="Proteomes" id="UP000254031"/>
    </source>
</evidence>
<dbReference type="Pfam" id="PF02653">
    <property type="entry name" value="BPD_transp_2"/>
    <property type="match status" value="1"/>
</dbReference>
<feature type="transmembrane region" description="Helical" evidence="7">
    <location>
        <begin position="294"/>
        <end position="311"/>
    </location>
</feature>
<evidence type="ECO:0000256" key="3">
    <source>
        <dbReference type="ARBA" id="ARBA00022475"/>
    </source>
</evidence>
<name>A0A378NA78_MANHA</name>
<feature type="transmembrane region" description="Helical" evidence="7">
    <location>
        <begin position="20"/>
        <end position="44"/>
    </location>
</feature>
<dbReference type="PANTHER" id="PTHR32196:SF69">
    <property type="entry name" value="BRANCHED-CHAIN AMINO ACID TRANSPORT SYSTEM, PERMEASE PROTEIN"/>
    <property type="match status" value="1"/>
</dbReference>
<reference evidence="8 9" key="1">
    <citation type="submission" date="2018-06" db="EMBL/GenBank/DDBJ databases">
        <authorList>
            <consortium name="Pathogen Informatics"/>
            <person name="Doyle S."/>
        </authorList>
    </citation>
    <scope>NUCLEOTIDE SEQUENCE [LARGE SCALE GENOMIC DNA]</scope>
    <source>
        <strain evidence="8 9">NCTC9380</strain>
    </source>
</reference>
<comment type="similarity">
    <text evidence="2">Belongs to the binding-protein-dependent transport system permease family. AraH/RbsC subfamily.</text>
</comment>
<dbReference type="AlphaFoldDB" id="A0A378NA78"/>